<evidence type="ECO:0000256" key="3">
    <source>
        <dbReference type="ARBA" id="ARBA00022475"/>
    </source>
</evidence>
<reference evidence="9 10" key="1">
    <citation type="submission" date="2020-04" db="EMBL/GenBank/DDBJ databases">
        <authorList>
            <person name="De Canck E."/>
        </authorList>
    </citation>
    <scope>NUCLEOTIDE SEQUENCE [LARGE SCALE GENOMIC DNA]</scope>
    <source>
        <strain evidence="9 10">LMG 26788</strain>
    </source>
</reference>
<keyword evidence="4" id="KW-0997">Cell inner membrane</keyword>
<gene>
    <name evidence="9" type="primary">igaA</name>
    <name evidence="9" type="ORF">LMG26788_01824</name>
</gene>
<feature type="transmembrane region" description="Helical" evidence="8">
    <location>
        <begin position="221"/>
        <end position="239"/>
    </location>
</feature>
<dbReference type="InterPro" id="IPR010771">
    <property type="entry name" value="IgaA"/>
</dbReference>
<organism evidence="9 10">
    <name type="scientific">Achromobacter pulmonis</name>
    <dbReference type="NCBI Taxonomy" id="1389932"/>
    <lineage>
        <taxon>Bacteria</taxon>
        <taxon>Pseudomonadati</taxon>
        <taxon>Pseudomonadota</taxon>
        <taxon>Betaproteobacteria</taxon>
        <taxon>Burkholderiales</taxon>
        <taxon>Alcaligenaceae</taxon>
        <taxon>Achromobacter</taxon>
    </lineage>
</organism>
<keyword evidence="3" id="KW-1003">Cell membrane</keyword>
<evidence type="ECO:0000256" key="1">
    <source>
        <dbReference type="ARBA" id="ARBA00004429"/>
    </source>
</evidence>
<dbReference type="GO" id="GO:0005886">
    <property type="term" value="C:plasma membrane"/>
    <property type="evidence" value="ECO:0007669"/>
    <property type="project" value="UniProtKB-SubCell"/>
</dbReference>
<proteinExistence type="inferred from homology"/>
<dbReference type="EMBL" id="CADIKZ010000004">
    <property type="protein sequence ID" value="CAB3852312.1"/>
    <property type="molecule type" value="Genomic_DNA"/>
</dbReference>
<feature type="transmembrane region" description="Helical" evidence="8">
    <location>
        <begin position="356"/>
        <end position="376"/>
    </location>
</feature>
<feature type="transmembrane region" description="Helical" evidence="8">
    <location>
        <begin position="6"/>
        <end position="27"/>
    </location>
</feature>
<evidence type="ECO:0000256" key="6">
    <source>
        <dbReference type="ARBA" id="ARBA00022989"/>
    </source>
</evidence>
<dbReference type="RefSeq" id="WP_175140607.1">
    <property type="nucleotide sequence ID" value="NZ_CADIKZ010000004.1"/>
</dbReference>
<keyword evidence="6 8" id="KW-1133">Transmembrane helix</keyword>
<dbReference type="Pfam" id="PF07095">
    <property type="entry name" value="IgaA"/>
    <property type="match status" value="1"/>
</dbReference>
<dbReference type="AlphaFoldDB" id="A0A6S7CKZ8"/>
<evidence type="ECO:0000256" key="8">
    <source>
        <dbReference type="SAM" id="Phobius"/>
    </source>
</evidence>
<comment type="subcellular location">
    <subcellularLocation>
        <location evidence="1">Cell inner membrane</location>
        <topology evidence="1">Multi-pass membrane protein</topology>
    </subcellularLocation>
</comment>
<evidence type="ECO:0000256" key="7">
    <source>
        <dbReference type="ARBA" id="ARBA00023136"/>
    </source>
</evidence>
<protein>
    <submittedName>
        <fullName evidence="9">Intracellular growth attenuator protein igaA</fullName>
    </submittedName>
</protein>
<keyword evidence="10" id="KW-1185">Reference proteome</keyword>
<name>A0A6S7CKZ8_9BURK</name>
<feature type="transmembrane region" description="Helical" evidence="8">
    <location>
        <begin position="702"/>
        <end position="721"/>
    </location>
</feature>
<keyword evidence="5 8" id="KW-0812">Transmembrane</keyword>
<evidence type="ECO:0000256" key="2">
    <source>
        <dbReference type="ARBA" id="ARBA00009494"/>
    </source>
</evidence>
<evidence type="ECO:0000256" key="5">
    <source>
        <dbReference type="ARBA" id="ARBA00022692"/>
    </source>
</evidence>
<evidence type="ECO:0000256" key="4">
    <source>
        <dbReference type="ARBA" id="ARBA00022519"/>
    </source>
</evidence>
<dbReference type="Proteomes" id="UP000494203">
    <property type="component" value="Unassembled WGS sequence"/>
</dbReference>
<evidence type="ECO:0000313" key="10">
    <source>
        <dbReference type="Proteomes" id="UP000494203"/>
    </source>
</evidence>
<keyword evidence="7 8" id="KW-0472">Membrane</keyword>
<evidence type="ECO:0000313" key="9">
    <source>
        <dbReference type="EMBL" id="CAB3852312.1"/>
    </source>
</evidence>
<comment type="similarity">
    <text evidence="2">Belongs to the IgaA family.</text>
</comment>
<feature type="transmembrane region" description="Helical" evidence="8">
    <location>
        <begin position="245"/>
        <end position="263"/>
    </location>
</feature>
<accession>A0A6S7CKZ8</accession>
<sequence>MDSNTIRIGLMLIILVWSVISAITYMMRRSDNKGALRQLKQNGQPLRRLSAEEQALLQPFLVQPAKPTQSVALVSDGVFPLRGAFVRHGLESSHGGTTMHNTLGDVDVVLPYDALDYLREDNQAEVVVTEKFAIVVGLNGEFDLAGGREREARRQKQNQQWNSGKLGDMQNVVDAGEAVDTDRGAPAGQAEREFEQAMRVEILSQRDETPAEIAARRSVGIAFWPAMLWLAAFGCLGVAAAGGGWPWLAGAAPWALLALWLTWRRRPLGAPQKVNRARGELNAIVLTNPANAQAVSTQLFLGDKIPVSLPDHWRQGLELPEDRRVDVDLRVEDYAVLRLGQRYSVDEEQRRFPQVFWGRHVTLALAGLIAGAALGLGSGDQLPGDLALTTAWARGAPLRTYESAAALAQDPPAPGDMIALKGAGRCQFQPDADRPGEVHIDCARVRWQGDALAASDLGLAPAVLQLYSGGFLKTRPNPMMDLLVRTQVYRGAAANPLAGYNARNISALTVSRVTDLVLTTELACDAATGEAIAECDRLKSGLVDKLLLARDEPVNWLELLRLAQAGAFKQKDNSDDAVIISRNADEVRNQARASMALVVRHAVARASQDLAERQRGGVVLNVAPGPYAELPQLPQPRHNRAGDFDPLQAWNQRAAMMAADGALPFQVAGFVTAVGKEASGATVVDIDAQRALRDPWPSLARVLWLALAALLLLVHLPLALLRLRAASARKRALAEYAKRPAPARAAFF</sequence>